<dbReference type="AlphaFoldDB" id="A0A7S0M8Y8"/>
<evidence type="ECO:0000313" key="1">
    <source>
        <dbReference type="EMBL" id="CAD8633049.1"/>
    </source>
</evidence>
<gene>
    <name evidence="1" type="ORF">CCUR1050_LOCUS10730</name>
</gene>
<sequence>MQDCEKSSDEMNLMEFLDKYADLSAEQREEVNTSFKQYGIHDFDALRHFATKDLISNLELSEETAKKVQLATMKNTCLLFAELAEIGGIPLMSSEPVDVADHMDE</sequence>
<protein>
    <submittedName>
        <fullName evidence="1">Uncharacterized protein</fullName>
    </submittedName>
</protein>
<organism evidence="1">
    <name type="scientific">Cryptomonas curvata</name>
    <dbReference type="NCBI Taxonomy" id="233186"/>
    <lineage>
        <taxon>Eukaryota</taxon>
        <taxon>Cryptophyceae</taxon>
        <taxon>Cryptomonadales</taxon>
        <taxon>Cryptomonadaceae</taxon>
        <taxon>Cryptomonas</taxon>
    </lineage>
</organism>
<dbReference type="EMBL" id="HBEZ01019419">
    <property type="protein sequence ID" value="CAD8633049.1"/>
    <property type="molecule type" value="Transcribed_RNA"/>
</dbReference>
<accession>A0A7S0M8Y8</accession>
<reference evidence="1" key="1">
    <citation type="submission" date="2021-01" db="EMBL/GenBank/DDBJ databases">
        <authorList>
            <person name="Corre E."/>
            <person name="Pelletier E."/>
            <person name="Niang G."/>
            <person name="Scheremetjew M."/>
            <person name="Finn R."/>
            <person name="Kale V."/>
            <person name="Holt S."/>
            <person name="Cochrane G."/>
            <person name="Meng A."/>
            <person name="Brown T."/>
            <person name="Cohen L."/>
        </authorList>
    </citation>
    <scope>NUCLEOTIDE SEQUENCE</scope>
    <source>
        <strain evidence="1">CCAP979/52</strain>
    </source>
</reference>
<proteinExistence type="predicted"/>
<name>A0A7S0M8Y8_9CRYP</name>